<organism evidence="1 2">
    <name type="scientific">Ilex paraguariensis</name>
    <name type="common">yerba mate</name>
    <dbReference type="NCBI Taxonomy" id="185542"/>
    <lineage>
        <taxon>Eukaryota</taxon>
        <taxon>Viridiplantae</taxon>
        <taxon>Streptophyta</taxon>
        <taxon>Embryophyta</taxon>
        <taxon>Tracheophyta</taxon>
        <taxon>Spermatophyta</taxon>
        <taxon>Magnoliopsida</taxon>
        <taxon>eudicotyledons</taxon>
        <taxon>Gunneridae</taxon>
        <taxon>Pentapetalae</taxon>
        <taxon>asterids</taxon>
        <taxon>campanulids</taxon>
        <taxon>Aquifoliales</taxon>
        <taxon>Aquifoliaceae</taxon>
        <taxon>Ilex</taxon>
    </lineage>
</organism>
<protein>
    <submittedName>
        <fullName evidence="1">Uncharacterized protein</fullName>
    </submittedName>
</protein>
<keyword evidence="2" id="KW-1185">Reference proteome</keyword>
<name>A0ABC8U1J4_9AQUA</name>
<gene>
    <name evidence="1" type="ORF">ILEXP_LOCUS45431</name>
</gene>
<proteinExistence type="predicted"/>
<feature type="non-terminal residue" evidence="1">
    <location>
        <position position="223"/>
    </location>
</feature>
<dbReference type="Proteomes" id="UP001642360">
    <property type="component" value="Unassembled WGS sequence"/>
</dbReference>
<sequence>MVATVIAGKRQRRKRADSIAHTFANVIYLERVTPRGQTIIPMVFREVSQIVDWADSDVSKRTNDILKLGGFNLEELDVFVAEELIDGTLGTASQQAVSDICKYTMDLGVRIGRLEVVAERMEKKFDTFASHCTKSLFVLEKRLGEIGQIVSQFVDTSAPGKDVPHDMGGNKEEAEIDLTHQQAMSLHEQTMSGSIKCSQGASVTTKNQKFSRLPLPDFTKTTK</sequence>
<evidence type="ECO:0000313" key="1">
    <source>
        <dbReference type="EMBL" id="CAK9175622.1"/>
    </source>
</evidence>
<dbReference type="AlphaFoldDB" id="A0ABC8U1J4"/>
<accession>A0ABC8U1J4</accession>
<comment type="caution">
    <text evidence="1">The sequence shown here is derived from an EMBL/GenBank/DDBJ whole genome shotgun (WGS) entry which is preliminary data.</text>
</comment>
<reference evidence="1 2" key="1">
    <citation type="submission" date="2024-02" db="EMBL/GenBank/DDBJ databases">
        <authorList>
            <person name="Vignale AGUSTIN F."/>
            <person name="Sosa J E."/>
            <person name="Modenutti C."/>
        </authorList>
    </citation>
    <scope>NUCLEOTIDE SEQUENCE [LARGE SCALE GENOMIC DNA]</scope>
</reference>
<evidence type="ECO:0000313" key="2">
    <source>
        <dbReference type="Proteomes" id="UP001642360"/>
    </source>
</evidence>
<dbReference type="EMBL" id="CAUOFW020006658">
    <property type="protein sequence ID" value="CAK9175622.1"/>
    <property type="molecule type" value="Genomic_DNA"/>
</dbReference>